<dbReference type="AlphaFoldDB" id="A0A4Z2E835"/>
<evidence type="ECO:0000313" key="2">
    <source>
        <dbReference type="Proteomes" id="UP000314294"/>
    </source>
</evidence>
<dbReference type="Gene3D" id="2.160.20.80">
    <property type="entry name" value="E3 ubiquitin-protein ligase SopA"/>
    <property type="match status" value="1"/>
</dbReference>
<keyword evidence="2" id="KW-1185">Reference proteome</keyword>
<accession>A0A4Z2E835</accession>
<dbReference type="OrthoDB" id="8850944at2759"/>
<name>A0A4Z2E835_9TELE</name>
<evidence type="ECO:0000313" key="1">
    <source>
        <dbReference type="EMBL" id="TNN24978.1"/>
    </source>
</evidence>
<dbReference type="SUPFAM" id="SSF141571">
    <property type="entry name" value="Pentapeptide repeat-like"/>
    <property type="match status" value="1"/>
</dbReference>
<comment type="caution">
    <text evidence="1">The sequence shown here is derived from an EMBL/GenBank/DDBJ whole genome shotgun (WGS) entry which is preliminary data.</text>
</comment>
<protein>
    <submittedName>
        <fullName evidence="1">Uncharacterized protein</fullName>
    </submittedName>
</protein>
<organism evidence="1 2">
    <name type="scientific">Liparis tanakae</name>
    <name type="common">Tanaka's snailfish</name>
    <dbReference type="NCBI Taxonomy" id="230148"/>
    <lineage>
        <taxon>Eukaryota</taxon>
        <taxon>Metazoa</taxon>
        <taxon>Chordata</taxon>
        <taxon>Craniata</taxon>
        <taxon>Vertebrata</taxon>
        <taxon>Euteleostomi</taxon>
        <taxon>Actinopterygii</taxon>
        <taxon>Neopterygii</taxon>
        <taxon>Teleostei</taxon>
        <taxon>Neoteleostei</taxon>
        <taxon>Acanthomorphata</taxon>
        <taxon>Eupercaria</taxon>
        <taxon>Perciformes</taxon>
        <taxon>Cottioidei</taxon>
        <taxon>Cottales</taxon>
        <taxon>Liparidae</taxon>
        <taxon>Liparis</taxon>
    </lineage>
</organism>
<dbReference type="Proteomes" id="UP000314294">
    <property type="component" value="Unassembled WGS sequence"/>
</dbReference>
<reference evidence="1 2" key="1">
    <citation type="submission" date="2019-03" db="EMBL/GenBank/DDBJ databases">
        <title>First draft genome of Liparis tanakae, snailfish: a comprehensive survey of snailfish specific genes.</title>
        <authorList>
            <person name="Kim W."/>
            <person name="Song I."/>
            <person name="Jeong J.-H."/>
            <person name="Kim D."/>
            <person name="Kim S."/>
            <person name="Ryu S."/>
            <person name="Song J.Y."/>
            <person name="Lee S.K."/>
        </authorList>
    </citation>
    <scope>NUCLEOTIDE SEQUENCE [LARGE SCALE GENOMIC DNA]</scope>
    <source>
        <tissue evidence="1">Muscle</tissue>
    </source>
</reference>
<dbReference type="EMBL" id="SRLO01013782">
    <property type="protein sequence ID" value="TNN24978.1"/>
    <property type="molecule type" value="Genomic_DNA"/>
</dbReference>
<proteinExistence type="predicted"/>
<gene>
    <name evidence="1" type="ORF">EYF80_064895</name>
</gene>
<sequence>MGSQPSVSCSDLWSEYFYMAHKLYYFALEQPCLLPDVGIDPSLLTYSGLDSNAALRSYSNELIGKVPGYVDRLGSGLGSMTSFPNAVGLGALVLSVLMELIMMSSTGAADDSYMFRRVFGEEKASGVRDTMTEYMKRHEMHMKDQRLLQKEIQRLEVQLSNHLTVLKNSLLHDGQMGSRGFKIWVNGASFHVQMLIHEARLNAQTRSRATDSVHIIGAAINAYSRDLDRMLEAYRAHLTSTTRIDGDAKCYSHGCQNRKPPLASPRTALSLHRRLTDLRLTDLRLTDLRLTDLRLTDLRLTDLRLTDLRVTDLRLTDLRLTDLRLTDLRVTDLRLTDLRVTDLRLTDLRVTATNPFPGGFVVRRNYLPGIQKTFHLSFTHELTCQIYGCLPCS</sequence>